<dbReference type="PANTHER" id="PTHR11236:SF50">
    <property type="entry name" value="AMINODEOXYCHORISMATE SYNTHASE COMPONENT 1"/>
    <property type="match status" value="1"/>
</dbReference>
<keyword evidence="3" id="KW-1185">Reference proteome</keyword>
<sequence length="473" mass="52658">MDTHTVIVRQEFCTNCDSIQTLSTYLQNCAGFVLMSYPTTKVVGLFPKWQAVSLSSSSTVILERHGLQQSTILQDADFFSVLNQYWNGSRLKHSYVNESSNGNFYGGLMGFIGYDLAASQAITLENLASPAAIMGEYDIFLKLEVSTTGKKVWQLYGPNLPELQAIYQHIQKLLLEIDTRNTIEPAFQLNLPFQPVWQLQQYQYAFNKIQNYLKQGDCYQVNLTQPFKAIMEGSLVSTIDALMHLTKASYGGFIKYGDFELLSCSPELFIEFNVDGEVITKPIKGTRPRHANPKIDEALKQQLLHSEKDRSENLMIVDLLRNDLSVYAQTGSVRVPALFKPESFAQVHHLVSEVRARLKPEASPLDVLFSALPGGSITGAPKIRAMQIIDELEAESRGAYCGSMGFLNYDGTGTFNILIRSLQKRGNTLTAWAGGGITIASNCEEEYQECLDKIGAILNCVNGFSVDCQAQDN</sequence>
<dbReference type="GO" id="GO:0046820">
    <property type="term" value="F:4-amino-4-deoxychorismate synthase activity"/>
    <property type="evidence" value="ECO:0007669"/>
    <property type="project" value="TreeGrafter"/>
</dbReference>
<gene>
    <name evidence="2" type="ORF">E2B99_06485</name>
</gene>
<dbReference type="InterPro" id="IPR005801">
    <property type="entry name" value="ADC_synthase"/>
</dbReference>
<protein>
    <submittedName>
        <fullName evidence="2">Anthranilate synthase component I family protein</fullName>
    </submittedName>
</protein>
<organism evidence="2 3">
    <name type="scientific">Alkanindiges illinoisensis</name>
    <dbReference type="NCBI Taxonomy" id="197183"/>
    <lineage>
        <taxon>Bacteria</taxon>
        <taxon>Pseudomonadati</taxon>
        <taxon>Pseudomonadota</taxon>
        <taxon>Gammaproteobacteria</taxon>
        <taxon>Moraxellales</taxon>
        <taxon>Moraxellaceae</taxon>
        <taxon>Alkanindiges</taxon>
    </lineage>
</organism>
<comment type="caution">
    <text evidence="2">The sequence shown here is derived from an EMBL/GenBank/DDBJ whole genome shotgun (WGS) entry which is preliminary data.</text>
</comment>
<dbReference type="SUPFAM" id="SSF56322">
    <property type="entry name" value="ADC synthase"/>
    <property type="match status" value="1"/>
</dbReference>
<dbReference type="PRINTS" id="PR00095">
    <property type="entry name" value="ANTSNTHASEI"/>
</dbReference>
<feature type="domain" description="Chorismate-utilising enzyme C-terminal" evidence="1">
    <location>
        <begin position="200"/>
        <end position="453"/>
    </location>
</feature>
<dbReference type="GO" id="GO:0000162">
    <property type="term" value="P:L-tryptophan biosynthetic process"/>
    <property type="evidence" value="ECO:0007669"/>
    <property type="project" value="TreeGrafter"/>
</dbReference>
<accession>A0A4Y7XCQ7</accession>
<dbReference type="OrthoDB" id="9803598at2"/>
<evidence type="ECO:0000313" key="2">
    <source>
        <dbReference type="EMBL" id="TEU27859.1"/>
    </source>
</evidence>
<dbReference type="Gene3D" id="3.60.120.10">
    <property type="entry name" value="Anthranilate synthase"/>
    <property type="match status" value="1"/>
</dbReference>
<dbReference type="InterPro" id="IPR019999">
    <property type="entry name" value="Anth_synth_I-like"/>
</dbReference>
<dbReference type="STRING" id="1120977.GCA_000619845_02708"/>
<dbReference type="EMBL" id="SNTY01000020">
    <property type="protein sequence ID" value="TEU27859.1"/>
    <property type="molecule type" value="Genomic_DNA"/>
</dbReference>
<dbReference type="Proteomes" id="UP000297834">
    <property type="component" value="Unassembled WGS sequence"/>
</dbReference>
<dbReference type="Pfam" id="PF00425">
    <property type="entry name" value="Chorismate_bind"/>
    <property type="match status" value="1"/>
</dbReference>
<proteinExistence type="predicted"/>
<dbReference type="InterPro" id="IPR015890">
    <property type="entry name" value="Chorismate_C"/>
</dbReference>
<reference evidence="2 3" key="1">
    <citation type="submission" date="2019-03" db="EMBL/GenBank/DDBJ databases">
        <title>Alkanindiges illinoisensis: a potential pathogenic isolated from ascites of a gastric cancer patient with abdominal metastasis.</title>
        <authorList>
            <person name="Hu X."/>
            <person name="Yang B."/>
            <person name="Yan X."/>
            <person name="Lin L."/>
            <person name="Zhao H."/>
            <person name="Zhou F."/>
            <person name="Su B."/>
            <person name="Chen J."/>
            <person name="Rui Y."/>
            <person name="Wang Q."/>
            <person name="Zheng L."/>
        </authorList>
    </citation>
    <scope>NUCLEOTIDE SEQUENCE [LARGE SCALE GENOMIC DNA]</scope>
    <source>
        <strain evidence="2 3">NFYY 23406</strain>
    </source>
</reference>
<name>A0A4Y7XCQ7_9GAMM</name>
<evidence type="ECO:0000313" key="3">
    <source>
        <dbReference type="Proteomes" id="UP000297834"/>
    </source>
</evidence>
<dbReference type="PANTHER" id="PTHR11236">
    <property type="entry name" value="AMINOBENZOATE/ANTHRANILATE SYNTHASE"/>
    <property type="match status" value="1"/>
</dbReference>
<evidence type="ECO:0000259" key="1">
    <source>
        <dbReference type="Pfam" id="PF00425"/>
    </source>
</evidence>
<dbReference type="AlphaFoldDB" id="A0A4Y7XCQ7"/>